<comment type="caution">
    <text evidence="7">The sequence shown here is derived from an EMBL/GenBank/DDBJ whole genome shotgun (WGS) entry which is preliminary data.</text>
</comment>
<keyword evidence="4 6" id="KW-0378">Hydrolase</keyword>
<dbReference type="Gene3D" id="3.30.70.240">
    <property type="match status" value="1"/>
</dbReference>
<evidence type="ECO:0000256" key="4">
    <source>
        <dbReference type="ARBA" id="ARBA00022801"/>
    </source>
</evidence>
<dbReference type="RefSeq" id="WP_048450025.1">
    <property type="nucleotide sequence ID" value="NZ_JBNNPJ010000047.1"/>
</dbReference>
<name>A0A0J6TDB4_9HYPH</name>
<dbReference type="GO" id="GO:0003723">
    <property type="term" value="F:RNA binding"/>
    <property type="evidence" value="ECO:0007669"/>
    <property type="project" value="InterPro"/>
</dbReference>
<evidence type="ECO:0000313" key="7">
    <source>
        <dbReference type="EMBL" id="KMO43859.1"/>
    </source>
</evidence>
<comment type="similarity">
    <text evidence="1 6">Belongs to the VapD ribonuclease family.</text>
</comment>
<dbReference type="PIRSF" id="PIRSF002882">
    <property type="entry name" value="VapD"/>
    <property type="match status" value="1"/>
</dbReference>
<dbReference type="InterPro" id="IPR016368">
    <property type="entry name" value="VapD"/>
</dbReference>
<evidence type="ECO:0000256" key="6">
    <source>
        <dbReference type="PIRNR" id="PIRNR002882"/>
    </source>
</evidence>
<proteinExistence type="inferred from homology"/>
<dbReference type="EMBL" id="LABZ01000035">
    <property type="protein sequence ID" value="KMO43859.1"/>
    <property type="molecule type" value="Genomic_DNA"/>
</dbReference>
<dbReference type="AlphaFoldDB" id="A0A0J6TDB4"/>
<dbReference type="Proteomes" id="UP000036449">
    <property type="component" value="Unassembled WGS sequence"/>
</dbReference>
<dbReference type="PATRIC" id="fig|1187852.3.peg.4600"/>
<keyword evidence="3 6" id="KW-0540">Nuclease</keyword>
<evidence type="ECO:0000313" key="8">
    <source>
        <dbReference type="Proteomes" id="UP000036449"/>
    </source>
</evidence>
<sequence>MFAIAFDLVVAETQQHHRRGVAQAYADIRSTLAGHGIDWVQGSPYVSKTEDLAKLFAAITALKALAWFPRCVRDIRAFRVEQWSDFTSTVKA</sequence>
<dbReference type="GO" id="GO:0004518">
    <property type="term" value="F:nuclease activity"/>
    <property type="evidence" value="ECO:0007669"/>
    <property type="project" value="UniProtKB-UniRule"/>
</dbReference>
<organism evidence="7 8">
    <name type="scientific">Methylobacterium tarhaniae</name>
    <dbReference type="NCBI Taxonomy" id="1187852"/>
    <lineage>
        <taxon>Bacteria</taxon>
        <taxon>Pseudomonadati</taxon>
        <taxon>Pseudomonadota</taxon>
        <taxon>Alphaproteobacteria</taxon>
        <taxon>Hyphomicrobiales</taxon>
        <taxon>Methylobacteriaceae</taxon>
        <taxon>Methylobacterium</taxon>
    </lineage>
</organism>
<dbReference type="OrthoDB" id="8611858at2"/>
<accession>A0A0J6TDB4</accession>
<comment type="function">
    <text evidence="6">Cleaves ssRNA, mostly between U:A.</text>
</comment>
<keyword evidence="5" id="KW-0843">Virulence</keyword>
<dbReference type="GO" id="GO:0016787">
    <property type="term" value="F:hydrolase activity"/>
    <property type="evidence" value="ECO:0007669"/>
    <property type="project" value="UniProtKB-KW"/>
</dbReference>
<reference evidence="7 8" key="1">
    <citation type="submission" date="2015-03" db="EMBL/GenBank/DDBJ databases">
        <title>Genome sequencing of Methylobacterium tarhaniae DSM 25844.</title>
        <authorList>
            <person name="Chaudhry V."/>
            <person name="Patil P.B."/>
        </authorList>
    </citation>
    <scope>NUCLEOTIDE SEQUENCE [LARGE SCALE GENOMIC DNA]</scope>
    <source>
        <strain evidence="7 8">DSM 25844</strain>
    </source>
</reference>
<comment type="subunit">
    <text evidence="2 6">Homodimer.</text>
</comment>
<evidence type="ECO:0000256" key="1">
    <source>
        <dbReference type="ARBA" id="ARBA00009653"/>
    </source>
</evidence>
<dbReference type="EC" id="3.1.-.-" evidence="6"/>
<gene>
    <name evidence="7" type="ORF">VQ03_06330</name>
</gene>
<evidence type="ECO:0000256" key="5">
    <source>
        <dbReference type="ARBA" id="ARBA00023026"/>
    </source>
</evidence>
<evidence type="ECO:0000256" key="3">
    <source>
        <dbReference type="ARBA" id="ARBA00022722"/>
    </source>
</evidence>
<protein>
    <recommendedName>
        <fullName evidence="6">Endoribonuclease VapD</fullName>
        <ecNumber evidence="6">3.1.-.-</ecNumber>
    </recommendedName>
</protein>
<evidence type="ECO:0000256" key="2">
    <source>
        <dbReference type="ARBA" id="ARBA00011738"/>
    </source>
</evidence>
<keyword evidence="8" id="KW-1185">Reference proteome</keyword>